<name>A0A478FSQ9_9MOLU</name>
<feature type="region of interest" description="Disordered" evidence="1">
    <location>
        <begin position="67"/>
        <end position="86"/>
    </location>
</feature>
<gene>
    <name evidence="2" type="ORF">MHSWG343_00830</name>
</gene>
<dbReference type="Proteomes" id="UP000324831">
    <property type="component" value="Unassembled WGS sequence"/>
</dbReference>
<protein>
    <submittedName>
        <fullName evidence="2">Uncharacterized protein</fullName>
    </submittedName>
</protein>
<sequence>MESKVNLAVKLGLGTVVAGSTITGAVLHGNSGSNIDPEVEKYLNTPFTQGGYTYKKRVRQSDNEKWFNSEEDDGGTISPLKNLNDNSDDWKRVWPYLSSNPIEDKNNVEDDQKTWLSNTKEYTAPNKTAGEKLTEKGMERAREVMKWCQDYEQGKIKEELKNPGRLNWQTNRDFYGEICTYPED</sequence>
<evidence type="ECO:0000313" key="3">
    <source>
        <dbReference type="Proteomes" id="UP000324831"/>
    </source>
</evidence>
<dbReference type="AlphaFoldDB" id="A0A478FSQ9"/>
<dbReference type="EMBL" id="BIMN01000001">
    <property type="protein sequence ID" value="GCE63105.1"/>
    <property type="molecule type" value="Genomic_DNA"/>
</dbReference>
<accession>A0A478FSQ9</accession>
<comment type="caution">
    <text evidence="2">The sequence shown here is derived from an EMBL/GenBank/DDBJ whole genome shotgun (WGS) entry which is preliminary data.</text>
</comment>
<proteinExistence type="predicted"/>
<evidence type="ECO:0000313" key="2">
    <source>
        <dbReference type="EMBL" id="GCE63105.1"/>
    </source>
</evidence>
<reference evidence="2 3" key="1">
    <citation type="submission" date="2019-01" db="EMBL/GenBank/DDBJ databases">
        <title>Draft genome sequences of Candidatus Mycoplasma haemohominis SWG34-3 identified from a patient with pyrexia, anemia and liver dysfunction.</title>
        <authorList>
            <person name="Sekizuka T."/>
            <person name="Hattori N."/>
            <person name="Katano H."/>
            <person name="Takuma T."/>
            <person name="Ito T."/>
            <person name="Arai N."/>
            <person name="Yanai R."/>
            <person name="Ishii S."/>
            <person name="Miura Y."/>
            <person name="Tokunaga T."/>
            <person name="Watanabe H."/>
            <person name="Nomura N."/>
            <person name="Eguchi J."/>
            <person name="Arai T."/>
            <person name="Hasegawa H."/>
            <person name="Nakamaki T."/>
            <person name="Wakita T."/>
            <person name="Niki Y."/>
            <person name="Kuroda M."/>
        </authorList>
    </citation>
    <scope>NUCLEOTIDE SEQUENCE [LARGE SCALE GENOMIC DNA]</scope>
    <source>
        <strain evidence="2">SWG34-3</strain>
    </source>
</reference>
<evidence type="ECO:0000256" key="1">
    <source>
        <dbReference type="SAM" id="MobiDB-lite"/>
    </source>
</evidence>
<organism evidence="2 3">
    <name type="scientific">Candidatus Mycoplasma haematohominis</name>
    <dbReference type="NCBI Taxonomy" id="1494318"/>
    <lineage>
        <taxon>Bacteria</taxon>
        <taxon>Bacillati</taxon>
        <taxon>Mycoplasmatota</taxon>
        <taxon>Mollicutes</taxon>
        <taxon>Mycoplasmataceae</taxon>
        <taxon>Mycoplasma</taxon>
    </lineage>
</organism>